<dbReference type="PANTHER" id="PTHR11802">
    <property type="entry name" value="SERINE PROTEASE FAMILY S10 SERINE CARBOXYPEPTIDASE"/>
    <property type="match status" value="1"/>
</dbReference>
<name>A0A7J6S023_PEROL</name>
<keyword evidence="3 7" id="KW-0645">Protease</keyword>
<keyword evidence="2 7" id="KW-0121">Carboxypeptidase</keyword>
<comment type="similarity">
    <text evidence="1 7">Belongs to the peptidase S10 family.</text>
</comment>
<dbReference type="InterPro" id="IPR001563">
    <property type="entry name" value="Peptidase_S10"/>
</dbReference>
<dbReference type="InterPro" id="IPR018202">
    <property type="entry name" value="Ser_caboxypep_ser_AS"/>
</dbReference>
<keyword evidence="4 7" id="KW-0732">Signal</keyword>
<feature type="signal peptide" evidence="7">
    <location>
        <begin position="1"/>
        <end position="24"/>
    </location>
</feature>
<dbReference type="SUPFAM" id="SSF53474">
    <property type="entry name" value="alpha/beta-Hydrolases"/>
    <property type="match status" value="1"/>
</dbReference>
<evidence type="ECO:0000313" key="8">
    <source>
        <dbReference type="EMBL" id="KAF4726051.1"/>
    </source>
</evidence>
<dbReference type="PROSITE" id="PS00131">
    <property type="entry name" value="CARBOXYPEPT_SER_SER"/>
    <property type="match status" value="1"/>
</dbReference>
<evidence type="ECO:0000256" key="3">
    <source>
        <dbReference type="ARBA" id="ARBA00022670"/>
    </source>
</evidence>
<accession>A0A7J6S023</accession>
<dbReference type="Gene3D" id="3.40.50.1820">
    <property type="entry name" value="alpha/beta hydrolase"/>
    <property type="match status" value="1"/>
</dbReference>
<evidence type="ECO:0000256" key="6">
    <source>
        <dbReference type="ARBA" id="ARBA00023180"/>
    </source>
</evidence>
<evidence type="ECO:0000256" key="2">
    <source>
        <dbReference type="ARBA" id="ARBA00022645"/>
    </source>
</evidence>
<dbReference type="InterPro" id="IPR029058">
    <property type="entry name" value="AB_hydrolase_fold"/>
</dbReference>
<evidence type="ECO:0000256" key="5">
    <source>
        <dbReference type="ARBA" id="ARBA00022801"/>
    </source>
</evidence>
<reference evidence="8 9" key="1">
    <citation type="submission" date="2020-04" db="EMBL/GenBank/DDBJ databases">
        <title>Perkinsus olseni comparative genomics.</title>
        <authorList>
            <person name="Bogema D.R."/>
        </authorList>
    </citation>
    <scope>NUCLEOTIDE SEQUENCE [LARGE SCALE GENOMIC DNA]</scope>
    <source>
        <strain evidence="8 9">ATCC PRA-207</strain>
    </source>
</reference>
<gene>
    <name evidence="8" type="ORF">FOZ63_001657</name>
</gene>
<sequence length="463" mass="51264">IFLAAFPMLIISAIALQLILVVQSQSLKATPERASFLRRAQQSSTSQDLCDPDVKQIHGYYNGQKGRKLFFWFFESRSNPADDPIILWLNGGPGCSGMTGVFLEIGPCILNDNGTATDLNPYSWNARSNLLFVDQPTGAGFSEGPFVTNGTFEATDDLYTALQEFFQKHTQYKEKDFYVGGESYGGHFVPAIAQKIHRENIKGAEPRIEIRGIAIGNGYMNPAIQVLSYPEMAYQSGTAPDVITYAEYLTLEREMVACSRNVTRCLAGDSRHGDGAVPFDTSQGFAFPALRFTNSQTSGWVVEAIPPTSNAPIASVSLFADSTCEDANFCRFMGAVVPLRRRGISMFDMRITQKLSGPGPAIPCTLPGRDDALDRYLNQKEVQRKLGVNKRFQSGSPAGDFGRDALFPFETLLPELLEAEIRVLLFDGDQDFVCNWIGFERVANEIDWPGRAAFVRAPRQEYE</sequence>
<protein>
    <recommendedName>
        <fullName evidence="7">Carboxypeptidase</fullName>
        <ecNumber evidence="7">3.4.16.-</ecNumber>
    </recommendedName>
</protein>
<comment type="caution">
    <text evidence="8">The sequence shown here is derived from an EMBL/GenBank/DDBJ whole genome shotgun (WGS) entry which is preliminary data.</text>
</comment>
<dbReference type="AlphaFoldDB" id="A0A7J6S023"/>
<keyword evidence="9" id="KW-1185">Reference proteome</keyword>
<dbReference type="EC" id="3.4.16.-" evidence="7"/>
<organism evidence="8 9">
    <name type="scientific">Perkinsus olseni</name>
    <name type="common">Perkinsus atlanticus</name>
    <dbReference type="NCBI Taxonomy" id="32597"/>
    <lineage>
        <taxon>Eukaryota</taxon>
        <taxon>Sar</taxon>
        <taxon>Alveolata</taxon>
        <taxon>Perkinsozoa</taxon>
        <taxon>Perkinsea</taxon>
        <taxon>Perkinsida</taxon>
        <taxon>Perkinsidae</taxon>
        <taxon>Perkinsus</taxon>
    </lineage>
</organism>
<evidence type="ECO:0000313" key="9">
    <source>
        <dbReference type="Proteomes" id="UP000553632"/>
    </source>
</evidence>
<evidence type="ECO:0000256" key="1">
    <source>
        <dbReference type="ARBA" id="ARBA00009431"/>
    </source>
</evidence>
<dbReference type="EMBL" id="JABANO010021895">
    <property type="protein sequence ID" value="KAF4726051.1"/>
    <property type="molecule type" value="Genomic_DNA"/>
</dbReference>
<evidence type="ECO:0000256" key="4">
    <source>
        <dbReference type="ARBA" id="ARBA00022729"/>
    </source>
</evidence>
<dbReference type="PRINTS" id="PR00724">
    <property type="entry name" value="CRBOXYPTASEC"/>
</dbReference>
<dbReference type="GO" id="GO:0006508">
    <property type="term" value="P:proteolysis"/>
    <property type="evidence" value="ECO:0007669"/>
    <property type="project" value="UniProtKB-KW"/>
</dbReference>
<keyword evidence="5 7" id="KW-0378">Hydrolase</keyword>
<keyword evidence="6" id="KW-0325">Glycoprotein</keyword>
<feature type="non-terminal residue" evidence="8">
    <location>
        <position position="463"/>
    </location>
</feature>
<dbReference type="Pfam" id="PF00450">
    <property type="entry name" value="Peptidase_S10"/>
    <property type="match status" value="1"/>
</dbReference>
<feature type="non-terminal residue" evidence="8">
    <location>
        <position position="1"/>
    </location>
</feature>
<proteinExistence type="inferred from homology"/>
<dbReference type="Proteomes" id="UP000553632">
    <property type="component" value="Unassembled WGS sequence"/>
</dbReference>
<dbReference type="PANTHER" id="PTHR11802:SF113">
    <property type="entry name" value="SERINE CARBOXYPEPTIDASE CTSA-4.1"/>
    <property type="match status" value="1"/>
</dbReference>
<evidence type="ECO:0000256" key="7">
    <source>
        <dbReference type="RuleBase" id="RU361156"/>
    </source>
</evidence>
<feature type="chain" id="PRO_5029937675" description="Carboxypeptidase" evidence="7">
    <location>
        <begin position="25"/>
        <end position="463"/>
    </location>
</feature>
<dbReference type="GO" id="GO:0004185">
    <property type="term" value="F:serine-type carboxypeptidase activity"/>
    <property type="evidence" value="ECO:0007669"/>
    <property type="project" value="UniProtKB-UniRule"/>
</dbReference>